<reference evidence="3" key="1">
    <citation type="journal article" date="2013" name="Genome Announc.">
        <title>Draft genome sequence of the basidiomycetous yeast-like fungus Pseudozyma hubeiensis SY62, which produces an abundant amount of the biosurfactant mannosylerythritol lipids.</title>
        <authorList>
            <person name="Konishi M."/>
            <person name="Hatada Y."/>
            <person name="Horiuchi J."/>
        </authorList>
    </citation>
    <scope>NUCLEOTIDE SEQUENCE [LARGE SCALE GENOMIC DNA]</scope>
    <source>
        <strain evidence="3">SY62</strain>
    </source>
</reference>
<dbReference type="EMBL" id="DF238801">
    <property type="protein sequence ID" value="GAC96324.1"/>
    <property type="molecule type" value="Genomic_DNA"/>
</dbReference>
<dbReference type="HOGENOM" id="CLU_1555960_0_0_1"/>
<sequence>MYRSPRCLNHHDVIVRWEREPMSANHCLSHRATIADLDAVLGLTEMLAATLGFKALSGPCQSLVMPTLRSADEDGTESRRSFRDRPNRPELALSAPPLMGEAPSFMSRMLAETSLRGESMAWYVFDAARISAWEPEALVRVPNGEYAVRTPFLVRIVCEGLSGFRSNRLLDG</sequence>
<proteinExistence type="predicted"/>
<dbReference type="AlphaFoldDB" id="R9P4V9"/>
<dbReference type="GeneID" id="24109190"/>
<evidence type="ECO:0000256" key="1">
    <source>
        <dbReference type="SAM" id="MobiDB-lite"/>
    </source>
</evidence>
<dbReference type="RefSeq" id="XP_012189911.1">
    <property type="nucleotide sequence ID" value="XM_012334521.1"/>
</dbReference>
<organism evidence="2 3">
    <name type="scientific">Pseudozyma hubeiensis (strain SY62)</name>
    <name type="common">Yeast</name>
    <dbReference type="NCBI Taxonomy" id="1305764"/>
    <lineage>
        <taxon>Eukaryota</taxon>
        <taxon>Fungi</taxon>
        <taxon>Dikarya</taxon>
        <taxon>Basidiomycota</taxon>
        <taxon>Ustilaginomycotina</taxon>
        <taxon>Ustilaginomycetes</taxon>
        <taxon>Ustilaginales</taxon>
        <taxon>Ustilaginaceae</taxon>
        <taxon>Pseudozyma</taxon>
    </lineage>
</organism>
<protein>
    <submittedName>
        <fullName evidence="2">Telomere silencing protein</fullName>
    </submittedName>
</protein>
<evidence type="ECO:0000313" key="3">
    <source>
        <dbReference type="Proteomes" id="UP000014071"/>
    </source>
</evidence>
<feature type="compositionally biased region" description="Basic and acidic residues" evidence="1">
    <location>
        <begin position="70"/>
        <end position="88"/>
    </location>
</feature>
<keyword evidence="3" id="KW-1185">Reference proteome</keyword>
<feature type="region of interest" description="Disordered" evidence="1">
    <location>
        <begin position="67"/>
        <end position="94"/>
    </location>
</feature>
<name>R9P4V9_PSEHS</name>
<dbReference type="Proteomes" id="UP000014071">
    <property type="component" value="Unassembled WGS sequence"/>
</dbReference>
<evidence type="ECO:0000313" key="2">
    <source>
        <dbReference type="EMBL" id="GAC96324.1"/>
    </source>
</evidence>
<gene>
    <name evidence="2" type="ORF">PHSY_003904</name>
</gene>
<accession>R9P4V9</accession>